<reference evidence="2" key="1">
    <citation type="submission" date="2021-03" db="EMBL/GenBank/DDBJ databases">
        <title>Draft genome sequence of rust myrtle Austropuccinia psidii MF-1, a brazilian biotype.</title>
        <authorList>
            <person name="Quecine M.C."/>
            <person name="Pachon D.M.R."/>
            <person name="Bonatelli M.L."/>
            <person name="Correr F.H."/>
            <person name="Franceschini L.M."/>
            <person name="Leite T.F."/>
            <person name="Margarido G.R.A."/>
            <person name="Almeida C.A."/>
            <person name="Ferrarezi J.A."/>
            <person name="Labate C.A."/>
        </authorList>
    </citation>
    <scope>NUCLEOTIDE SEQUENCE</scope>
    <source>
        <strain evidence="2">MF-1</strain>
    </source>
</reference>
<evidence type="ECO:0000313" key="3">
    <source>
        <dbReference type="Proteomes" id="UP000765509"/>
    </source>
</evidence>
<evidence type="ECO:0000256" key="1">
    <source>
        <dbReference type="SAM" id="MobiDB-lite"/>
    </source>
</evidence>
<feature type="compositionally biased region" description="Basic and acidic residues" evidence="1">
    <location>
        <begin position="1"/>
        <end position="23"/>
    </location>
</feature>
<comment type="caution">
    <text evidence="2">The sequence shown here is derived from an EMBL/GenBank/DDBJ whole genome shotgun (WGS) entry which is preliminary data.</text>
</comment>
<gene>
    <name evidence="2" type="ORF">O181_030673</name>
</gene>
<accession>A0A9Q3H3W6</accession>
<evidence type="ECO:0000313" key="2">
    <source>
        <dbReference type="EMBL" id="MBW0490958.1"/>
    </source>
</evidence>
<organism evidence="2 3">
    <name type="scientific">Austropuccinia psidii MF-1</name>
    <dbReference type="NCBI Taxonomy" id="1389203"/>
    <lineage>
        <taxon>Eukaryota</taxon>
        <taxon>Fungi</taxon>
        <taxon>Dikarya</taxon>
        <taxon>Basidiomycota</taxon>
        <taxon>Pucciniomycotina</taxon>
        <taxon>Pucciniomycetes</taxon>
        <taxon>Pucciniales</taxon>
        <taxon>Sphaerophragmiaceae</taxon>
        <taxon>Austropuccinia</taxon>
    </lineage>
</organism>
<proteinExistence type="predicted"/>
<feature type="region of interest" description="Disordered" evidence="1">
    <location>
        <begin position="1"/>
        <end position="128"/>
    </location>
</feature>
<dbReference type="EMBL" id="AVOT02010839">
    <property type="protein sequence ID" value="MBW0490958.1"/>
    <property type="molecule type" value="Genomic_DNA"/>
</dbReference>
<protein>
    <submittedName>
        <fullName evidence="2">Uncharacterized protein</fullName>
    </submittedName>
</protein>
<dbReference type="AlphaFoldDB" id="A0A9Q3H3W6"/>
<feature type="compositionally biased region" description="Basic and acidic residues" evidence="1">
    <location>
        <begin position="105"/>
        <end position="128"/>
    </location>
</feature>
<sequence length="128" mass="14739">MSPVHFRDPGFQRHQPEDREGLSRTRRPGRGHFGNSGGCPSAPPTPQRPFSMEHGQEEVQPGILLGRTWFKSPEDLSQRDRRQRPYGNHHRLESHQAVQNPGGEGQHDKGELSHYESYRRTTHPDKPY</sequence>
<dbReference type="Proteomes" id="UP000765509">
    <property type="component" value="Unassembled WGS sequence"/>
</dbReference>
<name>A0A9Q3H3W6_9BASI</name>
<keyword evidence="3" id="KW-1185">Reference proteome</keyword>